<dbReference type="Gene3D" id="2.60.120.200">
    <property type="match status" value="1"/>
</dbReference>
<keyword evidence="2 6" id="KW-0378">Hydrolase</keyword>
<dbReference type="PANTHER" id="PTHR42812:SF12">
    <property type="entry name" value="BETA-XYLOSIDASE-RELATED"/>
    <property type="match status" value="1"/>
</dbReference>
<dbReference type="EMBL" id="JACHVA010000078">
    <property type="protein sequence ID" value="MBC2601862.1"/>
    <property type="molecule type" value="Genomic_DNA"/>
</dbReference>
<dbReference type="Pfam" id="PF04616">
    <property type="entry name" value="Glyco_hydro_43"/>
    <property type="match status" value="1"/>
</dbReference>
<evidence type="ECO:0000259" key="7">
    <source>
        <dbReference type="Pfam" id="PF17851"/>
    </source>
</evidence>
<gene>
    <name evidence="8" type="ORF">H5P30_08730</name>
</gene>
<reference evidence="8 9" key="1">
    <citation type="submission" date="2020-07" db="EMBL/GenBank/DDBJ databases">
        <authorList>
            <person name="Feng X."/>
        </authorList>
    </citation>
    <scope>NUCLEOTIDE SEQUENCE [LARGE SCALE GENOMIC DNA]</scope>
    <source>
        <strain evidence="8 9">JCM14086</strain>
    </source>
</reference>
<keyword evidence="9" id="KW-1185">Reference proteome</keyword>
<evidence type="ECO:0000256" key="5">
    <source>
        <dbReference type="PIRSR" id="PIRSR606710-2"/>
    </source>
</evidence>
<feature type="site" description="Important for catalytic activity, responsible for pKa modulation of the active site Glu and correct orientation of both the proton donor and substrate" evidence="5">
    <location>
        <position position="128"/>
    </location>
</feature>
<dbReference type="Pfam" id="PF17851">
    <property type="entry name" value="GH43_C2"/>
    <property type="match status" value="1"/>
</dbReference>
<organism evidence="8 9">
    <name type="scientific">Puniceicoccus vermicola</name>
    <dbReference type="NCBI Taxonomy" id="388746"/>
    <lineage>
        <taxon>Bacteria</taxon>
        <taxon>Pseudomonadati</taxon>
        <taxon>Verrucomicrobiota</taxon>
        <taxon>Opitutia</taxon>
        <taxon>Puniceicoccales</taxon>
        <taxon>Puniceicoccaceae</taxon>
        <taxon>Puniceicoccus</taxon>
    </lineage>
</organism>
<evidence type="ECO:0000256" key="2">
    <source>
        <dbReference type="ARBA" id="ARBA00022801"/>
    </source>
</evidence>
<dbReference type="GO" id="GO:0004553">
    <property type="term" value="F:hydrolase activity, hydrolyzing O-glycosyl compounds"/>
    <property type="evidence" value="ECO:0007669"/>
    <property type="project" value="InterPro"/>
</dbReference>
<feature type="domain" description="Beta-xylosidase C-terminal Concanavalin A-like" evidence="7">
    <location>
        <begin position="319"/>
        <end position="505"/>
    </location>
</feature>
<proteinExistence type="inferred from homology"/>
<dbReference type="SUPFAM" id="SSF75005">
    <property type="entry name" value="Arabinanase/levansucrase/invertase"/>
    <property type="match status" value="1"/>
</dbReference>
<feature type="active site" description="Proton acceptor" evidence="4">
    <location>
        <position position="17"/>
    </location>
</feature>
<dbReference type="InterPro" id="IPR013320">
    <property type="entry name" value="ConA-like_dom_sf"/>
</dbReference>
<dbReference type="Gene3D" id="2.115.10.20">
    <property type="entry name" value="Glycosyl hydrolase domain, family 43"/>
    <property type="match status" value="1"/>
</dbReference>
<dbReference type="GO" id="GO:0005975">
    <property type="term" value="P:carbohydrate metabolic process"/>
    <property type="evidence" value="ECO:0007669"/>
    <property type="project" value="InterPro"/>
</dbReference>
<evidence type="ECO:0000256" key="3">
    <source>
        <dbReference type="ARBA" id="ARBA00023295"/>
    </source>
</evidence>
<accession>A0A7X1AXT5</accession>
<dbReference type="SUPFAM" id="SSF49899">
    <property type="entry name" value="Concanavalin A-like lectins/glucanases"/>
    <property type="match status" value="1"/>
</dbReference>
<dbReference type="AlphaFoldDB" id="A0A7X1AXT5"/>
<comment type="caution">
    <text evidence="8">The sequence shown here is derived from an EMBL/GenBank/DDBJ whole genome shotgun (WGS) entry which is preliminary data.</text>
</comment>
<dbReference type="InterPro" id="IPR006710">
    <property type="entry name" value="Glyco_hydro_43"/>
</dbReference>
<dbReference type="InterPro" id="IPR023296">
    <property type="entry name" value="Glyco_hydro_beta-prop_sf"/>
</dbReference>
<evidence type="ECO:0000256" key="1">
    <source>
        <dbReference type="ARBA" id="ARBA00009865"/>
    </source>
</evidence>
<dbReference type="PANTHER" id="PTHR42812">
    <property type="entry name" value="BETA-XYLOSIDASE"/>
    <property type="match status" value="1"/>
</dbReference>
<name>A0A7X1AXT5_9BACT</name>
<evidence type="ECO:0000313" key="9">
    <source>
        <dbReference type="Proteomes" id="UP000525652"/>
    </source>
</evidence>
<sequence>MSEISVSNPILPGMHPDPTICRVEDVFYLATSSFGQFPGVPLYRSRDLQTWEFVRHILSRPSQLDFVEEQKLGNAGIFAPTLRYHDGTFYLITTQIGKIGHFIVTAVDPAGEWSDPIWLDADHQGGIDPSLTFLEDGTVLCQVTGDGRWGEPQGIVQFEIDPKTGRGITSRQFISKGFGWKATEGPHLFSRGDYWYLLTAEGGTESGHRVAIGRSSSPWGPWEPCPHNPILTHSGLESAIQNTGHADFIEDENGKWWVVFLGVRPQGYPPVHVLGRETFLAPVEWSESGWPIVNDGKPVSLSEEANKESGWKDSFVNEKGELGPRWVSVGRAFREIYELPESKGLRLLSRSESLSTPLAKAWVGVRMTQPQVVCECEVCPESLNAELGISAFMEHFGYYSLGIVEKSDGSGVYARFSRRVIDLEQVEEREIPGQSSYRLRIELATRPDGWNAGDPSRLIFSVATEEGEWLEIGAGASRLLSTEILGGFGGLFAGVYCLGKPGSTGRVLWFSQR</sequence>
<dbReference type="RefSeq" id="WP_185692567.1">
    <property type="nucleotide sequence ID" value="NZ_JACHVA010000078.1"/>
</dbReference>
<comment type="similarity">
    <text evidence="1 6">Belongs to the glycosyl hydrolase 43 family.</text>
</comment>
<evidence type="ECO:0000256" key="4">
    <source>
        <dbReference type="PIRSR" id="PIRSR606710-1"/>
    </source>
</evidence>
<evidence type="ECO:0000313" key="8">
    <source>
        <dbReference type="EMBL" id="MBC2601862.1"/>
    </source>
</evidence>
<protein>
    <submittedName>
        <fullName evidence="8">Family 43 glycosylhydrolase</fullName>
    </submittedName>
</protein>
<dbReference type="InterPro" id="IPR051795">
    <property type="entry name" value="Glycosyl_Hydrlase_43"/>
</dbReference>
<keyword evidence="3 6" id="KW-0326">Glycosidase</keyword>
<feature type="active site" description="Proton donor" evidence="4">
    <location>
        <position position="184"/>
    </location>
</feature>
<dbReference type="CDD" id="cd18617">
    <property type="entry name" value="GH43_XynB-like"/>
    <property type="match status" value="1"/>
</dbReference>
<dbReference type="InterPro" id="IPR041542">
    <property type="entry name" value="GH43_C2"/>
</dbReference>
<evidence type="ECO:0000256" key="6">
    <source>
        <dbReference type="RuleBase" id="RU361187"/>
    </source>
</evidence>
<dbReference type="Proteomes" id="UP000525652">
    <property type="component" value="Unassembled WGS sequence"/>
</dbReference>